<dbReference type="EMBL" id="KB320547">
    <property type="protein sequence ID" value="ELW69108.1"/>
    <property type="molecule type" value="Genomic_DNA"/>
</dbReference>
<feature type="compositionally biased region" description="Basic and acidic residues" evidence="1">
    <location>
        <begin position="31"/>
        <end position="43"/>
    </location>
</feature>
<dbReference type="AlphaFoldDB" id="L9L2D1"/>
<evidence type="ECO:0000256" key="1">
    <source>
        <dbReference type="SAM" id="MobiDB-lite"/>
    </source>
</evidence>
<feature type="region of interest" description="Disordered" evidence="1">
    <location>
        <begin position="214"/>
        <end position="239"/>
    </location>
</feature>
<gene>
    <name evidence="2" type="ORF">TREES_T100011674</name>
</gene>
<dbReference type="PRINTS" id="PR02074">
    <property type="entry name" value="PROTEINFRG2"/>
</dbReference>
<reference evidence="3" key="2">
    <citation type="journal article" date="2013" name="Nat. Commun.">
        <title>Genome of the Chinese tree shrew.</title>
        <authorList>
            <person name="Fan Y."/>
            <person name="Huang Z.Y."/>
            <person name="Cao C.C."/>
            <person name="Chen C.S."/>
            <person name="Chen Y.X."/>
            <person name="Fan D.D."/>
            <person name="He J."/>
            <person name="Hou H.L."/>
            <person name="Hu L."/>
            <person name="Hu X.T."/>
            <person name="Jiang X.T."/>
            <person name="Lai R."/>
            <person name="Lang Y.S."/>
            <person name="Liang B."/>
            <person name="Liao S.G."/>
            <person name="Mu D."/>
            <person name="Ma Y.Y."/>
            <person name="Niu Y.Y."/>
            <person name="Sun X.Q."/>
            <person name="Xia J.Q."/>
            <person name="Xiao J."/>
            <person name="Xiong Z.Q."/>
            <person name="Xu L."/>
            <person name="Yang L."/>
            <person name="Zhang Y."/>
            <person name="Zhao W."/>
            <person name="Zhao X.D."/>
            <person name="Zheng Y.T."/>
            <person name="Zhou J.M."/>
            <person name="Zhu Y.B."/>
            <person name="Zhang G.J."/>
            <person name="Wang J."/>
            <person name="Yao Y.G."/>
        </authorList>
    </citation>
    <scope>NUCLEOTIDE SEQUENCE [LARGE SCALE GENOMIC DNA]</scope>
</reference>
<proteinExistence type="predicted"/>
<keyword evidence="3" id="KW-1185">Reference proteome</keyword>
<name>L9L2D1_TUPCH</name>
<accession>L9L2D1</accession>
<dbReference type="Pfam" id="PF15315">
    <property type="entry name" value="FRG2"/>
    <property type="match status" value="1"/>
</dbReference>
<dbReference type="InParanoid" id="L9L2D1"/>
<dbReference type="PANTHER" id="PTHR31883:SF1">
    <property type="entry name" value="PROTEIN FRG2-LIKE-2"/>
    <property type="match status" value="1"/>
</dbReference>
<feature type="compositionally biased region" description="Low complexity" evidence="1">
    <location>
        <begin position="44"/>
        <end position="53"/>
    </location>
</feature>
<dbReference type="InterPro" id="IPR026245">
    <property type="entry name" value="FRG2"/>
</dbReference>
<sequence>MVVLEESGSGNEEKPLDEEISSGSEPELSPDEEKSSQESELTARHSISQSESESSSDEGRSRKRKASSGDSCQAQPGNYEPGDEDGETLEKKRKPSVGLDGRSSSEGQPTRGAHSSGPLRAGSGRPNQPRSRSPGGRPPPLRKSLVTSLRTLSEAIYQDMAQVWAQQAHTPLTEEQLAELAQLRGPLHAAVQTFYAMARQAACTFPAEGWFLPAPALPSEVPSSGPEEDRPPTPCQDAR</sequence>
<feature type="compositionally biased region" description="Low complexity" evidence="1">
    <location>
        <begin position="122"/>
        <end position="135"/>
    </location>
</feature>
<reference evidence="3" key="1">
    <citation type="submission" date="2012-07" db="EMBL/GenBank/DDBJ databases">
        <title>Genome of the Chinese tree shrew, a rising model animal genetically related to primates.</title>
        <authorList>
            <person name="Zhang G."/>
            <person name="Fan Y."/>
            <person name="Yao Y."/>
            <person name="Huang Z."/>
        </authorList>
    </citation>
    <scope>NUCLEOTIDE SEQUENCE [LARGE SCALE GENOMIC DNA]</scope>
</reference>
<evidence type="ECO:0000313" key="2">
    <source>
        <dbReference type="EMBL" id="ELW69108.1"/>
    </source>
</evidence>
<evidence type="ECO:0000313" key="3">
    <source>
        <dbReference type="Proteomes" id="UP000011518"/>
    </source>
</evidence>
<feature type="region of interest" description="Disordered" evidence="1">
    <location>
        <begin position="1"/>
        <end position="143"/>
    </location>
</feature>
<protein>
    <submittedName>
        <fullName evidence="2">Protein FRG2</fullName>
    </submittedName>
</protein>
<organism evidence="2 3">
    <name type="scientific">Tupaia chinensis</name>
    <name type="common">Chinese tree shrew</name>
    <name type="synonym">Tupaia belangeri chinensis</name>
    <dbReference type="NCBI Taxonomy" id="246437"/>
    <lineage>
        <taxon>Eukaryota</taxon>
        <taxon>Metazoa</taxon>
        <taxon>Chordata</taxon>
        <taxon>Craniata</taxon>
        <taxon>Vertebrata</taxon>
        <taxon>Euteleostomi</taxon>
        <taxon>Mammalia</taxon>
        <taxon>Eutheria</taxon>
        <taxon>Euarchontoglires</taxon>
        <taxon>Scandentia</taxon>
        <taxon>Tupaiidae</taxon>
        <taxon>Tupaia</taxon>
    </lineage>
</organism>
<dbReference type="PANTHER" id="PTHR31883">
    <property type="entry name" value="PROTEIN FRG2-RELATED"/>
    <property type="match status" value="1"/>
</dbReference>
<dbReference type="Proteomes" id="UP000011518">
    <property type="component" value="Unassembled WGS sequence"/>
</dbReference>